<dbReference type="Proteomes" id="UP000823854">
    <property type="component" value="Unassembled WGS sequence"/>
</dbReference>
<dbReference type="GO" id="GO:0004553">
    <property type="term" value="F:hydrolase activity, hydrolyzing O-glycosyl compounds"/>
    <property type="evidence" value="ECO:0007669"/>
    <property type="project" value="InterPro"/>
</dbReference>
<evidence type="ECO:0000256" key="2">
    <source>
        <dbReference type="RuleBase" id="RU003679"/>
    </source>
</evidence>
<evidence type="ECO:0000259" key="4">
    <source>
        <dbReference type="Pfam" id="PF01301"/>
    </source>
</evidence>
<organism evidence="5 6">
    <name type="scientific">Candidatus Brachybacterium intestinipullorum</name>
    <dbReference type="NCBI Taxonomy" id="2838512"/>
    <lineage>
        <taxon>Bacteria</taxon>
        <taxon>Bacillati</taxon>
        <taxon>Actinomycetota</taxon>
        <taxon>Actinomycetes</taxon>
        <taxon>Micrococcales</taxon>
        <taxon>Dermabacteraceae</taxon>
        <taxon>Brachybacterium</taxon>
    </lineage>
</organism>
<evidence type="ECO:0000256" key="1">
    <source>
        <dbReference type="ARBA" id="ARBA00009809"/>
    </source>
</evidence>
<dbReference type="PRINTS" id="PR00742">
    <property type="entry name" value="GLHYDRLASE35"/>
</dbReference>
<dbReference type="InterPro" id="IPR031330">
    <property type="entry name" value="Gly_Hdrlase_35_cat"/>
</dbReference>
<evidence type="ECO:0000313" key="5">
    <source>
        <dbReference type="EMBL" id="HJC69881.1"/>
    </source>
</evidence>
<comment type="caution">
    <text evidence="5">The sequence shown here is derived from an EMBL/GenBank/DDBJ whole genome shotgun (WGS) entry which is preliminary data.</text>
</comment>
<feature type="region of interest" description="Disordered" evidence="3">
    <location>
        <begin position="762"/>
        <end position="797"/>
    </location>
</feature>
<dbReference type="AlphaFoldDB" id="A0A9D2TI32"/>
<evidence type="ECO:0000313" key="6">
    <source>
        <dbReference type="Proteomes" id="UP000823854"/>
    </source>
</evidence>
<dbReference type="SUPFAM" id="SSF51445">
    <property type="entry name" value="(Trans)glycosidases"/>
    <property type="match status" value="1"/>
</dbReference>
<gene>
    <name evidence="5" type="ORF">H9932_09435</name>
</gene>
<name>A0A9D2TI32_9MICO</name>
<evidence type="ECO:0000256" key="3">
    <source>
        <dbReference type="SAM" id="MobiDB-lite"/>
    </source>
</evidence>
<sequence length="896" mass="94195">MASSLELSAGSLLLDGTPSVLLCSSVFPFRIPPAQWAHRLDLVRDSGYRMIDLYVHWGFHEPLPGQIDLTSPERDLQRFLDLAAQRDLLVMARPGPYICSETDGGGLPWWLHGDAPGAPAALRTADADYLAAVDRWFDAVMPILAESQLTRGGPVALVQIENELDFFDCPDPEEYMTHLAERTRAHGIEVPIIACAGQGELAGASGDAPAVVPTVNLYPDDAAPSFDEETRHYARALAERDLPLMVTETNRLHRTLRREILAGARLVAPYLQTSGFDHLVLPSAGNWGDPGNLMTHDYDFDGYVSPDGRRRPEYDEAIALGATLAAWGERLATAHPRPLPTDRIAGIATGGALALDGGGTLLGPAELTGLDTPVHLTSADLDAVVPAGTCPFWALEVPLHPWGAQGVLDVATAELVGVERTDGVLVLTFEGGPEAAVALTLPVADGGSEQLRRTGPGESSSRHALDPVRVVVHERGGSRADPEPARRPATGRMIALGATPEGGIDAAGTEHDPAPGLRGAEALGLADGRLRAELELSAAAQEVLLLGAADLVRLTLDGVDHGAHVAHGAPLGLPLAPGASHRLRVDAEIWGRANFDDARRPALRLGAGRGAGTVLEVRGIDDVTDLWEVRELPDRRADGVLASPPLRGLGGWSSANPGSWTLYARTLTLPGGGERAALRLQDLAVPVRVAVQDGPEQLVVREAPVVLLPEGEGSVEVRVRAPHVPGGLLARIELLTTAVPVLRSLRTTSEAQLAARVQELADGAGEAPSSQSADARTVGSRSPGPTGLRPVASPPVGPLRIGAGTPVLLRLDPLAGEGGELLELDGEDVEITVISGGRRVSRHVLGRSAVAGGDAHRAWVPASWTRDEGSGPLLLVEATAPGGGMFKGAQRARTDR</sequence>
<dbReference type="PANTHER" id="PTHR23421">
    <property type="entry name" value="BETA-GALACTOSIDASE RELATED"/>
    <property type="match status" value="1"/>
</dbReference>
<dbReference type="InterPro" id="IPR017853">
    <property type="entry name" value="GH"/>
</dbReference>
<proteinExistence type="inferred from homology"/>
<reference evidence="5" key="2">
    <citation type="submission" date="2021-04" db="EMBL/GenBank/DDBJ databases">
        <authorList>
            <person name="Gilroy R."/>
        </authorList>
    </citation>
    <scope>NUCLEOTIDE SEQUENCE</scope>
    <source>
        <strain evidence="5">CHK130-7132</strain>
    </source>
</reference>
<accession>A0A9D2TI32</accession>
<comment type="similarity">
    <text evidence="1 2">Belongs to the glycosyl hydrolase 35 family.</text>
</comment>
<dbReference type="Pfam" id="PF01301">
    <property type="entry name" value="Glyco_hydro_35"/>
    <property type="match status" value="1"/>
</dbReference>
<feature type="domain" description="Glycoside hydrolase 35 catalytic" evidence="4">
    <location>
        <begin position="11"/>
        <end position="249"/>
    </location>
</feature>
<dbReference type="InterPro" id="IPR001944">
    <property type="entry name" value="Glycoside_Hdrlase_35"/>
</dbReference>
<protein>
    <submittedName>
        <fullName evidence="5">Beta-galactosidase</fullName>
    </submittedName>
</protein>
<dbReference type="Gene3D" id="3.20.20.80">
    <property type="entry name" value="Glycosidases"/>
    <property type="match status" value="1"/>
</dbReference>
<dbReference type="GO" id="GO:0005975">
    <property type="term" value="P:carbohydrate metabolic process"/>
    <property type="evidence" value="ECO:0007669"/>
    <property type="project" value="InterPro"/>
</dbReference>
<dbReference type="EMBL" id="DWWC01000194">
    <property type="protein sequence ID" value="HJC69881.1"/>
    <property type="molecule type" value="Genomic_DNA"/>
</dbReference>
<reference evidence="5" key="1">
    <citation type="journal article" date="2021" name="PeerJ">
        <title>Extensive microbial diversity within the chicken gut microbiome revealed by metagenomics and culture.</title>
        <authorList>
            <person name="Gilroy R."/>
            <person name="Ravi A."/>
            <person name="Getino M."/>
            <person name="Pursley I."/>
            <person name="Horton D.L."/>
            <person name="Alikhan N.F."/>
            <person name="Baker D."/>
            <person name="Gharbi K."/>
            <person name="Hall N."/>
            <person name="Watson M."/>
            <person name="Adriaenssens E.M."/>
            <person name="Foster-Nyarko E."/>
            <person name="Jarju S."/>
            <person name="Secka A."/>
            <person name="Antonio M."/>
            <person name="Oren A."/>
            <person name="Chaudhuri R.R."/>
            <person name="La Ragione R."/>
            <person name="Hildebrand F."/>
            <person name="Pallen M.J."/>
        </authorList>
    </citation>
    <scope>NUCLEOTIDE SEQUENCE</scope>
    <source>
        <strain evidence="5">CHK130-7132</strain>
    </source>
</reference>